<gene>
    <name evidence="2" type="primary">OJ1471_E11.11</name>
</gene>
<feature type="compositionally biased region" description="Polar residues" evidence="1">
    <location>
        <begin position="210"/>
        <end position="222"/>
    </location>
</feature>
<dbReference type="AlphaFoldDB" id="Q6K9E6"/>
<dbReference type="EMBL" id="AP004062">
    <property type="protein sequence ID" value="BAD22984.1"/>
    <property type="molecule type" value="Genomic_DNA"/>
</dbReference>
<dbReference type="Proteomes" id="UP000000763">
    <property type="component" value="Chromosome 2"/>
</dbReference>
<evidence type="ECO:0000313" key="3">
    <source>
        <dbReference type="Proteomes" id="UP000000763"/>
    </source>
</evidence>
<evidence type="ECO:0000256" key="1">
    <source>
        <dbReference type="SAM" id="MobiDB-lite"/>
    </source>
</evidence>
<organism evidence="2 3">
    <name type="scientific">Oryza sativa subsp. japonica</name>
    <name type="common">Rice</name>
    <dbReference type="NCBI Taxonomy" id="39947"/>
    <lineage>
        <taxon>Eukaryota</taxon>
        <taxon>Viridiplantae</taxon>
        <taxon>Streptophyta</taxon>
        <taxon>Embryophyta</taxon>
        <taxon>Tracheophyta</taxon>
        <taxon>Spermatophyta</taxon>
        <taxon>Magnoliopsida</taxon>
        <taxon>Liliopsida</taxon>
        <taxon>Poales</taxon>
        <taxon>Poaceae</taxon>
        <taxon>BOP clade</taxon>
        <taxon>Oryzoideae</taxon>
        <taxon>Oryzeae</taxon>
        <taxon>Oryzinae</taxon>
        <taxon>Oryza</taxon>
        <taxon>Oryza sativa</taxon>
    </lineage>
</organism>
<accession>Q6K9E6</accession>
<evidence type="ECO:0000313" key="2">
    <source>
        <dbReference type="EMBL" id="BAD22984.1"/>
    </source>
</evidence>
<dbReference type="InterPro" id="IPR012871">
    <property type="entry name" value="DUF1668_ORYSA"/>
</dbReference>
<proteinExistence type="predicted"/>
<name>Q6K9E6_ORYSJ</name>
<feature type="region of interest" description="Disordered" evidence="1">
    <location>
        <begin position="183"/>
        <end position="222"/>
    </location>
</feature>
<protein>
    <submittedName>
        <fullName evidence="2">Uncharacterized protein</fullName>
    </submittedName>
</protein>
<sequence length="222" mass="24354">MLSSKRSLWDQHSSNIATSSKRSRWRDDDKHLYMPVAVHIEVPVDRSFLAMVAVGSKIVIATHAFHEDSPVFMYDTGTSFMATGPRPTTTLMLGIMVPVDGRRLYALDPRSTSKHYLQTVAETAEAETHGVAAAYKRECACDGRRLPVPAFQAKLRRPATLQQLGHAARRPLAAGAWGPRAATRGWVDEGTRRRGAATSREGGKGAKGSCRQQQGARQELSN</sequence>
<dbReference type="Pfam" id="PF07893">
    <property type="entry name" value="DUF1668"/>
    <property type="match status" value="1"/>
</dbReference>
<reference evidence="3" key="2">
    <citation type="journal article" date="2008" name="Nucleic Acids Res.">
        <title>The rice annotation project database (RAP-DB): 2008 update.</title>
        <authorList>
            <consortium name="The rice annotation project (RAP)"/>
        </authorList>
    </citation>
    <scope>GENOME REANNOTATION</scope>
    <source>
        <strain evidence="3">cv. Nipponbare</strain>
    </source>
</reference>
<reference evidence="3" key="1">
    <citation type="journal article" date="2005" name="Nature">
        <title>The map-based sequence of the rice genome.</title>
        <authorList>
            <consortium name="International rice genome sequencing project (IRGSP)"/>
            <person name="Matsumoto T."/>
            <person name="Wu J."/>
            <person name="Kanamori H."/>
            <person name="Katayose Y."/>
            <person name="Fujisawa M."/>
            <person name="Namiki N."/>
            <person name="Mizuno H."/>
            <person name="Yamamoto K."/>
            <person name="Antonio B.A."/>
            <person name="Baba T."/>
            <person name="Sakata K."/>
            <person name="Nagamura Y."/>
            <person name="Aoki H."/>
            <person name="Arikawa K."/>
            <person name="Arita K."/>
            <person name="Bito T."/>
            <person name="Chiden Y."/>
            <person name="Fujitsuka N."/>
            <person name="Fukunaka R."/>
            <person name="Hamada M."/>
            <person name="Harada C."/>
            <person name="Hayashi A."/>
            <person name="Hijishita S."/>
            <person name="Honda M."/>
            <person name="Hosokawa S."/>
            <person name="Ichikawa Y."/>
            <person name="Idonuma A."/>
            <person name="Iijima M."/>
            <person name="Ikeda M."/>
            <person name="Ikeno M."/>
            <person name="Ito K."/>
            <person name="Ito S."/>
            <person name="Ito T."/>
            <person name="Ito Y."/>
            <person name="Ito Y."/>
            <person name="Iwabuchi A."/>
            <person name="Kamiya K."/>
            <person name="Karasawa W."/>
            <person name="Kurita K."/>
            <person name="Katagiri S."/>
            <person name="Kikuta A."/>
            <person name="Kobayashi H."/>
            <person name="Kobayashi N."/>
            <person name="Machita K."/>
            <person name="Maehara T."/>
            <person name="Masukawa M."/>
            <person name="Mizubayashi T."/>
            <person name="Mukai Y."/>
            <person name="Nagasaki H."/>
            <person name="Nagata Y."/>
            <person name="Naito S."/>
            <person name="Nakashima M."/>
            <person name="Nakama Y."/>
            <person name="Nakamichi Y."/>
            <person name="Nakamura M."/>
            <person name="Meguro A."/>
            <person name="Negishi M."/>
            <person name="Ohta I."/>
            <person name="Ohta T."/>
            <person name="Okamoto M."/>
            <person name="Ono N."/>
            <person name="Saji S."/>
            <person name="Sakaguchi M."/>
            <person name="Sakai K."/>
            <person name="Shibata M."/>
            <person name="Shimokawa T."/>
            <person name="Song J."/>
            <person name="Takazaki Y."/>
            <person name="Terasawa K."/>
            <person name="Tsugane M."/>
            <person name="Tsuji K."/>
            <person name="Ueda S."/>
            <person name="Waki K."/>
            <person name="Yamagata H."/>
            <person name="Yamamoto M."/>
            <person name="Yamamoto S."/>
            <person name="Yamane H."/>
            <person name="Yoshiki S."/>
            <person name="Yoshihara R."/>
            <person name="Yukawa K."/>
            <person name="Zhong H."/>
            <person name="Yano M."/>
            <person name="Yuan Q."/>
            <person name="Ouyang S."/>
            <person name="Liu J."/>
            <person name="Jones K.M."/>
            <person name="Gansberger K."/>
            <person name="Moffat K."/>
            <person name="Hill J."/>
            <person name="Bera J."/>
            <person name="Fadrosh D."/>
            <person name="Jin S."/>
            <person name="Johri S."/>
            <person name="Kim M."/>
            <person name="Overton L."/>
            <person name="Reardon M."/>
            <person name="Tsitrin T."/>
            <person name="Vuong H."/>
            <person name="Weaver B."/>
            <person name="Ciecko A."/>
            <person name="Tallon L."/>
            <person name="Jackson J."/>
            <person name="Pai G."/>
            <person name="Aken S.V."/>
            <person name="Utterback T."/>
            <person name="Reidmuller S."/>
            <person name="Feldblyum T."/>
            <person name="Hsiao J."/>
            <person name="Zismann V."/>
            <person name="Iobst S."/>
            <person name="de Vazeille A.R."/>
            <person name="Buell C.R."/>
            <person name="Ying K."/>
            <person name="Li Y."/>
            <person name="Lu T."/>
            <person name="Huang Y."/>
            <person name="Zhao Q."/>
            <person name="Feng Q."/>
            <person name="Zhang L."/>
            <person name="Zhu J."/>
            <person name="Weng Q."/>
            <person name="Mu J."/>
            <person name="Lu Y."/>
            <person name="Fan D."/>
            <person name="Liu Y."/>
            <person name="Guan J."/>
            <person name="Zhang Y."/>
            <person name="Yu S."/>
            <person name="Liu X."/>
            <person name="Zhang Y."/>
            <person name="Hong G."/>
            <person name="Han B."/>
            <person name="Choisne N."/>
            <person name="Demange N."/>
            <person name="Orjeda G."/>
            <person name="Samain S."/>
            <person name="Cattolico L."/>
            <person name="Pelletier E."/>
            <person name="Couloux A."/>
            <person name="Segurens B."/>
            <person name="Wincker P."/>
            <person name="D'Hont A."/>
            <person name="Scarpelli C."/>
            <person name="Weissenbach J."/>
            <person name="Salanoubat M."/>
            <person name="Quetier F."/>
            <person name="Yu Y."/>
            <person name="Kim H.R."/>
            <person name="Rambo T."/>
            <person name="Currie J."/>
            <person name="Collura K."/>
            <person name="Luo M."/>
            <person name="Yang T."/>
            <person name="Ammiraju J.S.S."/>
            <person name="Engler F."/>
            <person name="Soderlund C."/>
            <person name="Wing R.A."/>
            <person name="Palmer L.E."/>
            <person name="de la Bastide M."/>
            <person name="Spiegel L."/>
            <person name="Nascimento L."/>
            <person name="Zutavern T."/>
            <person name="O'Shaughnessy A."/>
            <person name="Dike S."/>
            <person name="Dedhia N."/>
            <person name="Preston R."/>
            <person name="Balija V."/>
            <person name="McCombie W.R."/>
            <person name="Chow T."/>
            <person name="Chen H."/>
            <person name="Chung M."/>
            <person name="Chen C."/>
            <person name="Shaw J."/>
            <person name="Wu H."/>
            <person name="Hsiao K."/>
            <person name="Chao Y."/>
            <person name="Chu M."/>
            <person name="Cheng C."/>
            <person name="Hour A."/>
            <person name="Lee P."/>
            <person name="Lin S."/>
            <person name="Lin Y."/>
            <person name="Liou J."/>
            <person name="Liu S."/>
            <person name="Hsing Y."/>
            <person name="Raghuvanshi S."/>
            <person name="Mohanty A."/>
            <person name="Bharti A.K."/>
            <person name="Gaur A."/>
            <person name="Gupta V."/>
            <person name="Kumar D."/>
            <person name="Ravi V."/>
            <person name="Vij S."/>
            <person name="Kapur A."/>
            <person name="Khurana P."/>
            <person name="Khurana P."/>
            <person name="Khurana J.P."/>
            <person name="Tyagi A.K."/>
            <person name="Gaikwad K."/>
            <person name="Singh A."/>
            <person name="Dalal V."/>
            <person name="Srivastava S."/>
            <person name="Dixit A."/>
            <person name="Pal A.K."/>
            <person name="Ghazi I.A."/>
            <person name="Yadav M."/>
            <person name="Pandit A."/>
            <person name="Bhargava A."/>
            <person name="Sureshbabu K."/>
            <person name="Batra K."/>
            <person name="Sharma T.R."/>
            <person name="Mohapatra T."/>
            <person name="Singh N.K."/>
            <person name="Messing J."/>
            <person name="Nelson A.B."/>
            <person name="Fuks G."/>
            <person name="Kavchok S."/>
            <person name="Keizer G."/>
            <person name="Linton E."/>
            <person name="Llaca V."/>
            <person name="Song R."/>
            <person name="Tanyolac B."/>
            <person name="Young S."/>
            <person name="Ho-Il K."/>
            <person name="Hahn J.H."/>
            <person name="Sangsakoo G."/>
            <person name="Vanavichit A."/>
            <person name="de Mattos Luiz.A.T."/>
            <person name="Zimmer P.D."/>
            <person name="Malone G."/>
            <person name="Dellagostin O."/>
            <person name="de Oliveira A.C."/>
            <person name="Bevan M."/>
            <person name="Bancroft I."/>
            <person name="Minx P."/>
            <person name="Cordum H."/>
            <person name="Wilson R."/>
            <person name="Cheng Z."/>
            <person name="Jin W."/>
            <person name="Jiang J."/>
            <person name="Leong S.A."/>
            <person name="Iwama H."/>
            <person name="Gojobori T."/>
            <person name="Itoh T."/>
            <person name="Niimura Y."/>
            <person name="Fujii Y."/>
            <person name="Habara T."/>
            <person name="Sakai H."/>
            <person name="Sato Y."/>
            <person name="Wilson G."/>
            <person name="Kumar K."/>
            <person name="McCouch S."/>
            <person name="Juretic N."/>
            <person name="Hoen D."/>
            <person name="Wright S."/>
            <person name="Bruskiewich R."/>
            <person name="Bureau T."/>
            <person name="Miyao A."/>
            <person name="Hirochika H."/>
            <person name="Nishikawa T."/>
            <person name="Kadowaki K."/>
            <person name="Sugiura M."/>
            <person name="Burr B."/>
            <person name="Sasaki T."/>
        </authorList>
    </citation>
    <scope>NUCLEOTIDE SEQUENCE [LARGE SCALE GENOMIC DNA]</scope>
    <source>
        <strain evidence="3">cv. Nipponbare</strain>
    </source>
</reference>